<dbReference type="PRINTS" id="PR00171">
    <property type="entry name" value="SUGRTRNSPORT"/>
</dbReference>
<feature type="transmembrane region" description="Helical" evidence="7">
    <location>
        <begin position="307"/>
        <end position="326"/>
    </location>
</feature>
<sequence>MMRLSSKVAVLAGMGGLLDGYDLIVISGAISLITKTFSITSSTVSGLLIGIAFLGGFFGSIFLSRLVDTSGRKMMFVFDLFLFVGGTLIAGLAVNVPMLFIGRFLTGLAIGVDLAVSWTLVAEFAPKERRGFLLSLQFIMWGIGAVLSFLVLDAFLLLFGTVAWRWAILIGILPAIVVLAIRKSIPESPRWLVSKGKIAEAQETLKHSDIGVSAEELTVLNERTKGYKWSALFSGKLMRLLIGVFFSTFLAFFLIAPINLFTSQVLKTVGLTGDLKISLLGSAFVWLFNIAGFVVGGLLIDKAGRKPIGIISFGVMTLILIVLLAVNVPAGVFFVLWVCMEFLGSLGASVTWTWASELFPTSVRGFAMGVNSSANRLSGFVSSYIIALILSHSMKLLYLSGIGAGIIILFIILVVINIESKGKSLEEISELNM</sequence>
<evidence type="ECO:0000313" key="9">
    <source>
        <dbReference type="EMBL" id="GGH86406.1"/>
    </source>
</evidence>
<dbReference type="PROSITE" id="PS00216">
    <property type="entry name" value="SUGAR_TRANSPORT_1"/>
    <property type="match status" value="1"/>
</dbReference>
<comment type="similarity">
    <text evidence="2">Belongs to the major facilitator superfamily. Sugar transporter (TC 2.A.1.1) family.</text>
</comment>
<keyword evidence="4 7" id="KW-0812">Transmembrane</keyword>
<keyword evidence="5 7" id="KW-1133">Transmembrane helix</keyword>
<feature type="transmembrane region" description="Helical" evidence="7">
    <location>
        <begin position="332"/>
        <end position="354"/>
    </location>
</feature>
<feature type="transmembrane region" description="Helical" evidence="7">
    <location>
        <begin position="396"/>
        <end position="416"/>
    </location>
</feature>
<dbReference type="SUPFAM" id="SSF103473">
    <property type="entry name" value="MFS general substrate transporter"/>
    <property type="match status" value="1"/>
</dbReference>
<gene>
    <name evidence="9" type="ORF">GCM10007096_34040</name>
</gene>
<dbReference type="Pfam" id="PF00083">
    <property type="entry name" value="Sugar_tr"/>
    <property type="match status" value="1"/>
</dbReference>
<keyword evidence="6 7" id="KW-0472">Membrane</keyword>
<feature type="transmembrane region" description="Helical" evidence="7">
    <location>
        <begin position="133"/>
        <end position="157"/>
    </location>
</feature>
<dbReference type="InterPro" id="IPR020846">
    <property type="entry name" value="MFS_dom"/>
</dbReference>
<evidence type="ECO:0000256" key="5">
    <source>
        <dbReference type="ARBA" id="ARBA00022989"/>
    </source>
</evidence>
<feature type="transmembrane region" description="Helical" evidence="7">
    <location>
        <begin position="237"/>
        <end position="258"/>
    </location>
</feature>
<feature type="transmembrane region" description="Helical" evidence="7">
    <location>
        <begin position="278"/>
        <end position="300"/>
    </location>
</feature>
<evidence type="ECO:0000256" key="3">
    <source>
        <dbReference type="ARBA" id="ARBA00022448"/>
    </source>
</evidence>
<evidence type="ECO:0000259" key="8">
    <source>
        <dbReference type="PROSITE" id="PS50850"/>
    </source>
</evidence>
<dbReference type="InterPro" id="IPR005828">
    <property type="entry name" value="MFS_sugar_transport-like"/>
</dbReference>
<dbReference type="EMBL" id="BMFV01000032">
    <property type="protein sequence ID" value="GGH86406.1"/>
    <property type="molecule type" value="Genomic_DNA"/>
</dbReference>
<comment type="caution">
    <text evidence="9">The sequence shown here is derived from an EMBL/GenBank/DDBJ whole genome shotgun (WGS) entry which is preliminary data.</text>
</comment>
<dbReference type="InterPro" id="IPR050360">
    <property type="entry name" value="MFS_Sugar_Transporters"/>
</dbReference>
<feature type="transmembrane region" description="Helical" evidence="7">
    <location>
        <begin position="75"/>
        <end position="94"/>
    </location>
</feature>
<comment type="subcellular location">
    <subcellularLocation>
        <location evidence="1">Cell membrane</location>
        <topology evidence="1">Multi-pass membrane protein</topology>
    </subcellularLocation>
</comment>
<reference evidence="9" key="2">
    <citation type="submission" date="2020-09" db="EMBL/GenBank/DDBJ databases">
        <authorList>
            <person name="Sun Q."/>
            <person name="Zhou Y."/>
        </authorList>
    </citation>
    <scope>NUCLEOTIDE SEQUENCE</scope>
    <source>
        <strain evidence="9">CGMCC 1.12777</strain>
    </source>
</reference>
<feature type="transmembrane region" description="Helical" evidence="7">
    <location>
        <begin position="366"/>
        <end position="390"/>
    </location>
</feature>
<evidence type="ECO:0000313" key="10">
    <source>
        <dbReference type="Proteomes" id="UP000656813"/>
    </source>
</evidence>
<dbReference type="InterPro" id="IPR036259">
    <property type="entry name" value="MFS_trans_sf"/>
</dbReference>
<keyword evidence="10" id="KW-1185">Reference proteome</keyword>
<dbReference type="AlphaFoldDB" id="A0A8J2ZYQ5"/>
<dbReference type="Proteomes" id="UP000656813">
    <property type="component" value="Unassembled WGS sequence"/>
</dbReference>
<feature type="transmembrane region" description="Helical" evidence="7">
    <location>
        <begin position="44"/>
        <end position="63"/>
    </location>
</feature>
<evidence type="ECO:0000256" key="7">
    <source>
        <dbReference type="SAM" id="Phobius"/>
    </source>
</evidence>
<evidence type="ECO:0000256" key="4">
    <source>
        <dbReference type="ARBA" id="ARBA00022692"/>
    </source>
</evidence>
<dbReference type="Gene3D" id="1.20.1250.20">
    <property type="entry name" value="MFS general substrate transporter like domains"/>
    <property type="match status" value="1"/>
</dbReference>
<reference evidence="9" key="1">
    <citation type="journal article" date="2014" name="Int. J. Syst. Evol. Microbiol.">
        <title>Complete genome sequence of Corynebacterium casei LMG S-19264T (=DSM 44701T), isolated from a smear-ripened cheese.</title>
        <authorList>
            <consortium name="US DOE Joint Genome Institute (JGI-PGF)"/>
            <person name="Walter F."/>
            <person name="Albersmeier A."/>
            <person name="Kalinowski J."/>
            <person name="Ruckert C."/>
        </authorList>
    </citation>
    <scope>NUCLEOTIDE SEQUENCE</scope>
    <source>
        <strain evidence="9">CGMCC 1.12777</strain>
    </source>
</reference>
<dbReference type="PANTHER" id="PTHR48022">
    <property type="entry name" value="PLASTIDIC GLUCOSE TRANSPORTER 4"/>
    <property type="match status" value="1"/>
</dbReference>
<feature type="transmembrane region" description="Helical" evidence="7">
    <location>
        <begin position="100"/>
        <end position="121"/>
    </location>
</feature>
<dbReference type="InterPro" id="IPR005829">
    <property type="entry name" value="Sugar_transporter_CS"/>
</dbReference>
<name>A0A8J2ZYQ5_9BACL</name>
<organism evidence="9 10">
    <name type="scientific">Pullulanibacillus pueri</name>
    <dbReference type="NCBI Taxonomy" id="1437324"/>
    <lineage>
        <taxon>Bacteria</taxon>
        <taxon>Bacillati</taxon>
        <taxon>Bacillota</taxon>
        <taxon>Bacilli</taxon>
        <taxon>Bacillales</taxon>
        <taxon>Sporolactobacillaceae</taxon>
        <taxon>Pullulanibacillus</taxon>
    </lineage>
</organism>
<keyword evidence="3" id="KW-0813">Transport</keyword>
<dbReference type="PROSITE" id="PS50850">
    <property type="entry name" value="MFS"/>
    <property type="match status" value="1"/>
</dbReference>
<dbReference type="PROSITE" id="PS00217">
    <property type="entry name" value="SUGAR_TRANSPORT_2"/>
    <property type="match status" value="1"/>
</dbReference>
<feature type="transmembrane region" description="Helical" evidence="7">
    <location>
        <begin position="163"/>
        <end position="181"/>
    </location>
</feature>
<protein>
    <submittedName>
        <fullName evidence="9">MFS transporter</fullName>
    </submittedName>
</protein>
<evidence type="ECO:0000256" key="6">
    <source>
        <dbReference type="ARBA" id="ARBA00023136"/>
    </source>
</evidence>
<evidence type="ECO:0000256" key="2">
    <source>
        <dbReference type="ARBA" id="ARBA00010992"/>
    </source>
</evidence>
<dbReference type="PANTHER" id="PTHR48022:SF2">
    <property type="entry name" value="PLASTIDIC GLUCOSE TRANSPORTER 4"/>
    <property type="match status" value="1"/>
</dbReference>
<dbReference type="GO" id="GO:0005886">
    <property type="term" value="C:plasma membrane"/>
    <property type="evidence" value="ECO:0007669"/>
    <property type="project" value="UniProtKB-SubCell"/>
</dbReference>
<accession>A0A8J2ZYQ5</accession>
<proteinExistence type="inferred from homology"/>
<feature type="domain" description="Major facilitator superfamily (MFS) profile" evidence="8">
    <location>
        <begin position="8"/>
        <end position="419"/>
    </location>
</feature>
<dbReference type="GO" id="GO:0005351">
    <property type="term" value="F:carbohydrate:proton symporter activity"/>
    <property type="evidence" value="ECO:0007669"/>
    <property type="project" value="TreeGrafter"/>
</dbReference>
<dbReference type="InterPro" id="IPR003663">
    <property type="entry name" value="Sugar/inositol_transpt"/>
</dbReference>
<evidence type="ECO:0000256" key="1">
    <source>
        <dbReference type="ARBA" id="ARBA00004651"/>
    </source>
</evidence>